<keyword evidence="2" id="KW-1185">Reference proteome</keyword>
<sequence length="433" mass="49282">MGYVKGLFCVFEQDNYFLWNPSIRKSISLPKPGITKKTHGTLVDYQGLGFDSLSNDYKVARVILLCGSERPEEEILVEVYSLNTGLWKMNRGAADSYPLGYRIGYSRNFATCLEGALHWVAEARGDRKDKVVLLFHLSDEVFKTIPLPNDITTPRSDIRTTEFEGSLSLLCEDNIDRANKSCSIWIMKEYGVVDSWYKYVKIDLTGGISGVIGIRKNGHILLEGTTPQPWELFSYYPQNKEIKELGINGTIGHFHVDTYEENLILLNKIDVPVSRRGGSRKRKERFPLDQSTQLRIEVQTLATDVERLEHEFAVLQERVKGKIEVAREVIAKMGPQQLAELRTKLQIYSQFAHKDVQGNEEINSMRLTTSSQDSVANDCDVAEKFSNNRILGRGESVKGKHVNDHYNLKVPPNPEFWILLVLDIYQLMSAKLC</sequence>
<dbReference type="EMBL" id="CM037152">
    <property type="protein sequence ID" value="KAH7835781.1"/>
    <property type="molecule type" value="Genomic_DNA"/>
</dbReference>
<reference evidence="1 2" key="1">
    <citation type="journal article" date="2021" name="Hortic Res">
        <title>High-quality reference genome and annotation aids understanding of berry development for evergreen blueberry (Vaccinium darrowii).</title>
        <authorList>
            <person name="Yu J."/>
            <person name="Hulse-Kemp A.M."/>
            <person name="Babiker E."/>
            <person name="Staton M."/>
        </authorList>
    </citation>
    <scope>NUCLEOTIDE SEQUENCE [LARGE SCALE GENOMIC DNA]</scope>
    <source>
        <strain evidence="2">cv. NJ 8807/NJ 8810</strain>
        <tissue evidence="1">Young leaf</tissue>
    </source>
</reference>
<protein>
    <submittedName>
        <fullName evidence="1">Uncharacterized protein</fullName>
    </submittedName>
</protein>
<evidence type="ECO:0000313" key="1">
    <source>
        <dbReference type="EMBL" id="KAH7835781.1"/>
    </source>
</evidence>
<proteinExistence type="predicted"/>
<organism evidence="1 2">
    <name type="scientific">Vaccinium darrowii</name>
    <dbReference type="NCBI Taxonomy" id="229202"/>
    <lineage>
        <taxon>Eukaryota</taxon>
        <taxon>Viridiplantae</taxon>
        <taxon>Streptophyta</taxon>
        <taxon>Embryophyta</taxon>
        <taxon>Tracheophyta</taxon>
        <taxon>Spermatophyta</taxon>
        <taxon>Magnoliopsida</taxon>
        <taxon>eudicotyledons</taxon>
        <taxon>Gunneridae</taxon>
        <taxon>Pentapetalae</taxon>
        <taxon>asterids</taxon>
        <taxon>Ericales</taxon>
        <taxon>Ericaceae</taxon>
        <taxon>Vaccinioideae</taxon>
        <taxon>Vaccinieae</taxon>
        <taxon>Vaccinium</taxon>
    </lineage>
</organism>
<evidence type="ECO:0000313" key="2">
    <source>
        <dbReference type="Proteomes" id="UP000828048"/>
    </source>
</evidence>
<dbReference type="Proteomes" id="UP000828048">
    <property type="component" value="Chromosome 2"/>
</dbReference>
<accession>A0ACB7X542</accession>
<gene>
    <name evidence="1" type="ORF">Vadar_029826</name>
</gene>
<comment type="caution">
    <text evidence="1">The sequence shown here is derived from an EMBL/GenBank/DDBJ whole genome shotgun (WGS) entry which is preliminary data.</text>
</comment>
<name>A0ACB7X542_9ERIC</name>